<keyword evidence="3" id="KW-1185">Reference proteome</keyword>
<sequence length="93" mass="9551">MSATGAFSALGALLAIAAGTAATGAGGRTTELVVSLDGFCKSSASMPAVDVHPARQSDAIKKLMTPGIRIWTCTQNTTDRGQNGSRRTNQIEL</sequence>
<keyword evidence="1" id="KW-0732">Signal</keyword>
<dbReference type="Proteomes" id="UP001152178">
    <property type="component" value="Unassembled WGS sequence"/>
</dbReference>
<comment type="caution">
    <text evidence="2">The sequence shown here is derived from an EMBL/GenBank/DDBJ whole genome shotgun (WGS) entry which is preliminary data.</text>
</comment>
<evidence type="ECO:0000256" key="1">
    <source>
        <dbReference type="SAM" id="SignalP"/>
    </source>
</evidence>
<name>A0ABT4QUY4_9HYPH</name>
<feature type="signal peptide" evidence="1">
    <location>
        <begin position="1"/>
        <end position="17"/>
    </location>
</feature>
<feature type="chain" id="PRO_5045249815" evidence="1">
    <location>
        <begin position="18"/>
        <end position="93"/>
    </location>
</feature>
<gene>
    <name evidence="2" type="ORF">OOJ09_14065</name>
</gene>
<evidence type="ECO:0000313" key="2">
    <source>
        <dbReference type="EMBL" id="MCZ8545314.1"/>
    </source>
</evidence>
<proteinExistence type="predicted"/>
<dbReference type="EMBL" id="JAPFQA010000005">
    <property type="protein sequence ID" value="MCZ8545314.1"/>
    <property type="molecule type" value="Genomic_DNA"/>
</dbReference>
<protein>
    <submittedName>
        <fullName evidence="2">Uncharacterized protein</fullName>
    </submittedName>
</protein>
<evidence type="ECO:0000313" key="3">
    <source>
        <dbReference type="Proteomes" id="UP001152178"/>
    </source>
</evidence>
<organism evidence="2 3">
    <name type="scientific">Mesorhizobium qingshengii</name>
    <dbReference type="NCBI Taxonomy" id="1165689"/>
    <lineage>
        <taxon>Bacteria</taxon>
        <taxon>Pseudomonadati</taxon>
        <taxon>Pseudomonadota</taxon>
        <taxon>Alphaproteobacteria</taxon>
        <taxon>Hyphomicrobiales</taxon>
        <taxon>Phyllobacteriaceae</taxon>
        <taxon>Mesorhizobium</taxon>
    </lineage>
</organism>
<accession>A0ABT4QUY4</accession>
<reference evidence="2" key="1">
    <citation type="submission" date="2022-11" db="EMBL/GenBank/DDBJ databases">
        <authorList>
            <person name="Coimbra C."/>
        </authorList>
    </citation>
    <scope>NUCLEOTIDE SEQUENCE</scope>
    <source>
        <strain evidence="2">Jales19</strain>
    </source>
</reference>